<accession>A0AAV4TK61</accession>
<keyword evidence="2" id="KW-1185">Reference proteome</keyword>
<dbReference type="EMBL" id="BPLQ01009857">
    <property type="protein sequence ID" value="GIY47008.1"/>
    <property type="molecule type" value="Genomic_DNA"/>
</dbReference>
<name>A0AAV4TK61_9ARAC</name>
<organism evidence="1 2">
    <name type="scientific">Caerostris darwini</name>
    <dbReference type="NCBI Taxonomy" id="1538125"/>
    <lineage>
        <taxon>Eukaryota</taxon>
        <taxon>Metazoa</taxon>
        <taxon>Ecdysozoa</taxon>
        <taxon>Arthropoda</taxon>
        <taxon>Chelicerata</taxon>
        <taxon>Arachnida</taxon>
        <taxon>Araneae</taxon>
        <taxon>Araneomorphae</taxon>
        <taxon>Entelegynae</taxon>
        <taxon>Araneoidea</taxon>
        <taxon>Araneidae</taxon>
        <taxon>Caerostris</taxon>
    </lineage>
</organism>
<protein>
    <submittedName>
        <fullName evidence="1">Uncharacterized protein</fullName>
    </submittedName>
</protein>
<dbReference type="AlphaFoldDB" id="A0AAV4TK61"/>
<reference evidence="1 2" key="1">
    <citation type="submission" date="2021-06" db="EMBL/GenBank/DDBJ databases">
        <title>Caerostris darwini draft genome.</title>
        <authorList>
            <person name="Kono N."/>
            <person name="Arakawa K."/>
        </authorList>
    </citation>
    <scope>NUCLEOTIDE SEQUENCE [LARGE SCALE GENOMIC DNA]</scope>
</reference>
<dbReference type="Proteomes" id="UP001054837">
    <property type="component" value="Unassembled WGS sequence"/>
</dbReference>
<evidence type="ECO:0000313" key="1">
    <source>
        <dbReference type="EMBL" id="GIY47008.1"/>
    </source>
</evidence>
<gene>
    <name evidence="1" type="ORF">CDAR_57281</name>
</gene>
<proteinExistence type="predicted"/>
<sequence>MCSFKWFEVKFGKLHTHGLGIIPKKEHEYAWATYRKSSACTDDKRYSTKFSIFRKNSRMEYLPRRFYPAGFHVDRLWLLPSSFANNKLPDLIAHPATRSALSSPRTLAKRLVCTTAWKLRQQENKKNEIIWLSVVIGLAQCE</sequence>
<comment type="caution">
    <text evidence="1">The sequence shown here is derived from an EMBL/GenBank/DDBJ whole genome shotgun (WGS) entry which is preliminary data.</text>
</comment>
<evidence type="ECO:0000313" key="2">
    <source>
        <dbReference type="Proteomes" id="UP001054837"/>
    </source>
</evidence>